<keyword evidence="2 5" id="KW-0288">FMN</keyword>
<feature type="domain" description="Nitroreductase" evidence="6">
    <location>
        <begin position="35"/>
        <end position="177"/>
    </location>
</feature>
<evidence type="ECO:0000256" key="5">
    <source>
        <dbReference type="HAMAP-Rule" id="MF_01204"/>
    </source>
</evidence>
<comment type="similarity">
    <text evidence="5">Belongs to the nitroreductase family. HadB/RutE subfamily.</text>
</comment>
<proteinExistence type="inferred from homology"/>
<gene>
    <name evidence="7" type="primary">rutE</name>
    <name evidence="7" type="ORF">SPHI_15310</name>
</gene>
<comment type="caution">
    <text evidence="7">The sequence shown here is derived from an EMBL/GenBank/DDBJ whole genome shotgun (WGS) entry which is preliminary data.</text>
</comment>
<dbReference type="CDD" id="cd02148">
    <property type="entry name" value="RutE-like"/>
    <property type="match status" value="1"/>
</dbReference>
<evidence type="ECO:0000313" key="8">
    <source>
        <dbReference type="Proteomes" id="UP000188729"/>
    </source>
</evidence>
<dbReference type="EC" id="1.-.-.-" evidence="5"/>
<reference evidence="7 8" key="1">
    <citation type="submission" date="2016-11" db="EMBL/GenBank/DDBJ databases">
        <title>Genome sequence of Sphingomonas jeddahensis G39.</title>
        <authorList>
            <person name="Poehlein A."/>
            <person name="Wuebbeler J.H."/>
            <person name="Steinbuechel A."/>
            <person name="Daniel R."/>
        </authorList>
    </citation>
    <scope>NUCLEOTIDE SEQUENCE [LARGE SCALE GENOMIC DNA]</scope>
    <source>
        <strain evidence="7 8">G39</strain>
    </source>
</reference>
<protein>
    <recommendedName>
        <fullName evidence="5">Putative NADH dehydrogenase/NAD(P)H nitroreductase SPHI_15310</fullName>
        <ecNumber evidence="5">1.-.-.-</ecNumber>
    </recommendedName>
</protein>
<dbReference type="InterPro" id="IPR050461">
    <property type="entry name" value="Nitroreductase_HadB/RutE"/>
</dbReference>
<dbReference type="AlphaFoldDB" id="A0A1V2EUF9"/>
<dbReference type="PANTHER" id="PTHR43543">
    <property type="entry name" value="MALONIC SEMIALDEHYDE REDUCTASE RUTE-RELATED"/>
    <property type="match status" value="1"/>
</dbReference>
<dbReference type="GO" id="GO:0016491">
    <property type="term" value="F:oxidoreductase activity"/>
    <property type="evidence" value="ECO:0007669"/>
    <property type="project" value="UniProtKB-UniRule"/>
</dbReference>
<dbReference type="Gene3D" id="3.40.109.10">
    <property type="entry name" value="NADH Oxidase"/>
    <property type="match status" value="1"/>
</dbReference>
<name>A0A1V2EUF9_9SPHN</name>
<dbReference type="InterPro" id="IPR023936">
    <property type="entry name" value="RutE-like"/>
</dbReference>
<keyword evidence="8" id="KW-1185">Reference proteome</keyword>
<keyword evidence="1 5" id="KW-0285">Flavoprotein</keyword>
<dbReference type="SUPFAM" id="SSF55469">
    <property type="entry name" value="FMN-dependent nitroreductase-like"/>
    <property type="match status" value="1"/>
</dbReference>
<organism evidence="7 8">
    <name type="scientific">Sphingomonas jeddahensis</name>
    <dbReference type="NCBI Taxonomy" id="1915074"/>
    <lineage>
        <taxon>Bacteria</taxon>
        <taxon>Pseudomonadati</taxon>
        <taxon>Pseudomonadota</taxon>
        <taxon>Alphaproteobacteria</taxon>
        <taxon>Sphingomonadales</taxon>
        <taxon>Sphingomonadaceae</taxon>
        <taxon>Sphingomonas</taxon>
    </lineage>
</organism>
<accession>A0A1V2EUF9</accession>
<evidence type="ECO:0000256" key="1">
    <source>
        <dbReference type="ARBA" id="ARBA00022630"/>
    </source>
</evidence>
<dbReference type="NCBIfam" id="NF003768">
    <property type="entry name" value="PRK05365.1"/>
    <property type="match status" value="1"/>
</dbReference>
<evidence type="ECO:0000256" key="2">
    <source>
        <dbReference type="ARBA" id="ARBA00022643"/>
    </source>
</evidence>
<evidence type="ECO:0000313" key="7">
    <source>
        <dbReference type="EMBL" id="ONF96302.1"/>
    </source>
</evidence>
<evidence type="ECO:0000256" key="3">
    <source>
        <dbReference type="ARBA" id="ARBA00022857"/>
    </source>
</evidence>
<comment type="cofactor">
    <cofactor evidence="5">
        <name>FMN</name>
        <dbReference type="ChEBI" id="CHEBI:58210"/>
    </cofactor>
</comment>
<dbReference type="InterPro" id="IPR029479">
    <property type="entry name" value="Nitroreductase"/>
</dbReference>
<evidence type="ECO:0000256" key="4">
    <source>
        <dbReference type="ARBA" id="ARBA00023002"/>
    </source>
</evidence>
<dbReference type="STRING" id="1915074.SPHI_15310"/>
<evidence type="ECO:0000259" key="6">
    <source>
        <dbReference type="Pfam" id="PF00881"/>
    </source>
</evidence>
<keyword evidence="5" id="KW-0520">NAD</keyword>
<sequence>MVATEPAASNANKDEIMTAALDDAALDQLFRTGRTYNGFTDEPVTEDQLRALWDLVKMGPTSANQLPARLVWCVSDEAKEKLAACASDSNADKIRKAPVTVIIGMDVNFHEHLPELFPHTDAKSWFDGNAELREASAFRNSSLQGGYFILAARALGLDTGPMSGFDAGAVDKAFFADQPGVRTNFISTLGHGDPATIFERSPRPAFEKFNRIA</sequence>
<dbReference type="InterPro" id="IPR000415">
    <property type="entry name" value="Nitroreductase-like"/>
</dbReference>
<keyword evidence="3 5" id="KW-0521">NADP</keyword>
<dbReference type="PANTHER" id="PTHR43543:SF1">
    <property type="entry name" value="MALONIC SEMIALDEHYDE REDUCTASE RUTE-RELATED"/>
    <property type="match status" value="1"/>
</dbReference>
<dbReference type="HAMAP" id="MF_01204">
    <property type="entry name" value="Oxidoreductase_RutE_HadB"/>
    <property type="match status" value="1"/>
</dbReference>
<keyword evidence="4 5" id="KW-0560">Oxidoreductase</keyword>
<dbReference type="Proteomes" id="UP000188729">
    <property type="component" value="Unassembled WGS sequence"/>
</dbReference>
<dbReference type="EMBL" id="MPSB01000005">
    <property type="protein sequence ID" value="ONF96302.1"/>
    <property type="molecule type" value="Genomic_DNA"/>
</dbReference>
<dbReference type="Pfam" id="PF00881">
    <property type="entry name" value="Nitroreductase"/>
    <property type="match status" value="1"/>
</dbReference>